<protein>
    <submittedName>
        <fullName evidence="2">Uncharacterized protein</fullName>
    </submittedName>
</protein>
<evidence type="ECO:0000256" key="1">
    <source>
        <dbReference type="SAM" id="MobiDB-lite"/>
    </source>
</evidence>
<reference evidence="2" key="1">
    <citation type="submission" date="2018-11" db="EMBL/GenBank/DDBJ databases">
        <authorList>
            <consortium name="Pathogen Informatics"/>
        </authorList>
    </citation>
    <scope>NUCLEOTIDE SEQUENCE</scope>
</reference>
<comment type="caution">
    <text evidence="2">The sequence shown here is derived from an EMBL/GenBank/DDBJ whole genome shotgun (WGS) entry which is preliminary data.</text>
</comment>
<organism evidence="2 3">
    <name type="scientific">Protopolystoma xenopodis</name>
    <dbReference type="NCBI Taxonomy" id="117903"/>
    <lineage>
        <taxon>Eukaryota</taxon>
        <taxon>Metazoa</taxon>
        <taxon>Spiralia</taxon>
        <taxon>Lophotrochozoa</taxon>
        <taxon>Platyhelminthes</taxon>
        <taxon>Monogenea</taxon>
        <taxon>Polyopisthocotylea</taxon>
        <taxon>Polystomatidea</taxon>
        <taxon>Polystomatidae</taxon>
        <taxon>Protopolystoma</taxon>
    </lineage>
</organism>
<evidence type="ECO:0000313" key="3">
    <source>
        <dbReference type="Proteomes" id="UP000784294"/>
    </source>
</evidence>
<evidence type="ECO:0000313" key="2">
    <source>
        <dbReference type="EMBL" id="VEL18290.1"/>
    </source>
</evidence>
<keyword evidence="3" id="KW-1185">Reference proteome</keyword>
<gene>
    <name evidence="2" type="ORF">PXEA_LOCUS11730</name>
</gene>
<proteinExistence type="predicted"/>
<dbReference type="AlphaFoldDB" id="A0A3S5AJP0"/>
<feature type="region of interest" description="Disordered" evidence="1">
    <location>
        <begin position="54"/>
        <end position="77"/>
    </location>
</feature>
<accession>A0A3S5AJP0</accession>
<name>A0A3S5AJP0_9PLAT</name>
<dbReference type="Proteomes" id="UP000784294">
    <property type="component" value="Unassembled WGS sequence"/>
</dbReference>
<dbReference type="EMBL" id="CAAALY010036364">
    <property type="protein sequence ID" value="VEL18290.1"/>
    <property type="molecule type" value="Genomic_DNA"/>
</dbReference>
<sequence length="116" mass="12269">MNSAKRLVAPGMREMSTFLAHGNRASLGGLDVKIGAPAGAGACIGVCSSGAKLGNKSGGERRRMEKNGPNGGRMAPVLMEPNRTQTAQSVREEVYLLGIDGGERKRRKYRPSQVSV</sequence>